<dbReference type="SUPFAM" id="SSF55729">
    <property type="entry name" value="Acyl-CoA N-acyltransferases (Nat)"/>
    <property type="match status" value="1"/>
</dbReference>
<organism evidence="5 6">
    <name type="scientific">Morella rubra</name>
    <name type="common">Chinese bayberry</name>
    <dbReference type="NCBI Taxonomy" id="262757"/>
    <lineage>
        <taxon>Eukaryota</taxon>
        <taxon>Viridiplantae</taxon>
        <taxon>Streptophyta</taxon>
        <taxon>Embryophyta</taxon>
        <taxon>Tracheophyta</taxon>
        <taxon>Spermatophyta</taxon>
        <taxon>Magnoliopsida</taxon>
        <taxon>eudicotyledons</taxon>
        <taxon>Gunneridae</taxon>
        <taxon>Pentapetalae</taxon>
        <taxon>rosids</taxon>
        <taxon>fabids</taxon>
        <taxon>Fagales</taxon>
        <taxon>Myricaceae</taxon>
        <taxon>Morella</taxon>
    </lineage>
</organism>
<dbReference type="PANTHER" id="PTHR45910:SF1">
    <property type="entry name" value="N-ALPHA-ACETYLTRANSFERASE 20"/>
    <property type="match status" value="1"/>
</dbReference>
<keyword evidence="2" id="KW-0012">Acyltransferase</keyword>
<dbReference type="GO" id="GO:0031416">
    <property type="term" value="C:NatB complex"/>
    <property type="evidence" value="ECO:0007669"/>
    <property type="project" value="TreeGrafter"/>
</dbReference>
<evidence type="ECO:0000256" key="3">
    <source>
        <dbReference type="SAM" id="MobiDB-lite"/>
    </source>
</evidence>
<dbReference type="Pfam" id="PF00583">
    <property type="entry name" value="Acetyltransf_1"/>
    <property type="match status" value="1"/>
</dbReference>
<evidence type="ECO:0000256" key="1">
    <source>
        <dbReference type="ARBA" id="ARBA00022679"/>
    </source>
</evidence>
<feature type="compositionally biased region" description="Basic and acidic residues" evidence="3">
    <location>
        <begin position="229"/>
        <end position="242"/>
    </location>
</feature>
<evidence type="ECO:0000313" key="6">
    <source>
        <dbReference type="Proteomes" id="UP000516437"/>
    </source>
</evidence>
<evidence type="ECO:0000256" key="2">
    <source>
        <dbReference type="ARBA" id="ARBA00023315"/>
    </source>
</evidence>
<dbReference type="InterPro" id="IPR016181">
    <property type="entry name" value="Acyl_CoA_acyltransferase"/>
</dbReference>
<feature type="compositionally biased region" description="Basic and acidic residues" evidence="3">
    <location>
        <begin position="198"/>
        <end position="222"/>
    </location>
</feature>
<keyword evidence="6" id="KW-1185">Reference proteome</keyword>
<feature type="region of interest" description="Disordered" evidence="3">
    <location>
        <begin position="145"/>
        <end position="283"/>
    </location>
</feature>
<gene>
    <name evidence="5" type="ORF">CJ030_MR0G027750</name>
</gene>
<evidence type="ECO:0000259" key="4">
    <source>
        <dbReference type="PROSITE" id="PS51186"/>
    </source>
</evidence>
<keyword evidence="1 5" id="KW-0808">Transferase</keyword>
<dbReference type="PROSITE" id="PS51186">
    <property type="entry name" value="GNAT"/>
    <property type="match status" value="1"/>
</dbReference>
<name>A0A6A1UE50_9ROSI</name>
<dbReference type="OrthoDB" id="591587at2759"/>
<dbReference type="GO" id="GO:0004596">
    <property type="term" value="F:protein-N-terminal amino-acid acetyltransferase activity"/>
    <property type="evidence" value="ECO:0007669"/>
    <property type="project" value="TreeGrafter"/>
</dbReference>
<comment type="caution">
    <text evidence="5">The sequence shown here is derived from an EMBL/GenBank/DDBJ whole genome shotgun (WGS) entry which is preliminary data.</text>
</comment>
<protein>
    <submittedName>
        <fullName evidence="5">N-alpha-acetyltransferase 20</fullName>
    </submittedName>
</protein>
<dbReference type="PANTHER" id="PTHR45910">
    <property type="entry name" value="N-ALPHA-ACETYLTRANSFERASE 20"/>
    <property type="match status" value="1"/>
</dbReference>
<evidence type="ECO:0000313" key="5">
    <source>
        <dbReference type="EMBL" id="KAB1199074.1"/>
    </source>
</evidence>
<sequence length="283" mass="32133">MNTTKDVEILCENEIIDNWLNPEDAVQFCNKLYHLTSKLSITEACATKSIDIASEGGLDGVQCLCFNMSFYMTDLARWPDYFYVAEAPANQIMGYIMGKVEGHGESWHGHVTAITVAPGYRRQQLAKKLMNLLEEISDKITYYKRNQNPKYREHKRQNIRGVQTPHKPKDTNKHAQKKGGCLPRQKRKRPIEQYGAKENSHSEEHTATDKNGNDEQHGERCGRGNQSSKEAKQPGLEEHQKEQNNCPPQRCLADEETLPSSQQGQPHNIHLPGGPVTEEAPRQ</sequence>
<reference evidence="5 6" key="1">
    <citation type="journal article" date="2019" name="Plant Biotechnol. J.">
        <title>The red bayberry genome and genetic basis of sex determination.</title>
        <authorList>
            <person name="Jia H.M."/>
            <person name="Jia H.J."/>
            <person name="Cai Q.L."/>
            <person name="Wang Y."/>
            <person name="Zhao H.B."/>
            <person name="Yang W.F."/>
            <person name="Wang G.Y."/>
            <person name="Li Y.H."/>
            <person name="Zhan D.L."/>
            <person name="Shen Y.T."/>
            <person name="Niu Q.F."/>
            <person name="Chang L."/>
            <person name="Qiu J."/>
            <person name="Zhao L."/>
            <person name="Xie H.B."/>
            <person name="Fu W.Y."/>
            <person name="Jin J."/>
            <person name="Li X.W."/>
            <person name="Jiao Y."/>
            <person name="Zhou C.C."/>
            <person name="Tu T."/>
            <person name="Chai C.Y."/>
            <person name="Gao J.L."/>
            <person name="Fan L.J."/>
            <person name="van de Weg E."/>
            <person name="Wang J.Y."/>
            <person name="Gao Z.S."/>
        </authorList>
    </citation>
    <scope>NUCLEOTIDE SEQUENCE [LARGE SCALE GENOMIC DNA]</scope>
    <source>
        <tissue evidence="5">Leaves</tissue>
    </source>
</reference>
<dbReference type="Proteomes" id="UP000516437">
    <property type="component" value="Unassembled WGS sequence"/>
</dbReference>
<feature type="domain" description="N-acetyltransferase" evidence="4">
    <location>
        <begin position="40"/>
        <end position="188"/>
    </location>
</feature>
<proteinExistence type="predicted"/>
<dbReference type="EMBL" id="RXIC02000499">
    <property type="protein sequence ID" value="KAB1199074.1"/>
    <property type="molecule type" value="Genomic_DNA"/>
</dbReference>
<accession>A0A6A1UE50</accession>
<dbReference type="CDD" id="cd04301">
    <property type="entry name" value="NAT_SF"/>
    <property type="match status" value="1"/>
</dbReference>
<dbReference type="InterPro" id="IPR051646">
    <property type="entry name" value="NatB_acetyltransferase_subunit"/>
</dbReference>
<dbReference type="AlphaFoldDB" id="A0A6A1UE50"/>
<dbReference type="InterPro" id="IPR000182">
    <property type="entry name" value="GNAT_dom"/>
</dbReference>
<dbReference type="Gene3D" id="3.40.630.30">
    <property type="match status" value="1"/>
</dbReference>